<evidence type="ECO:0000313" key="2">
    <source>
        <dbReference type="Proteomes" id="UP000053144"/>
    </source>
</evidence>
<sequence>MFWFSHMSMHSTYLLPPFYTLLNALETLVYSYSQTWMKYNIVPTLTNKLQAAESRNPSTKLQKFGHGDDE</sequence>
<evidence type="ECO:0000313" key="1">
    <source>
        <dbReference type="EMBL" id="KOM32248.1"/>
    </source>
</evidence>
<dbReference type="Gramene" id="KOM32248">
    <property type="protein sequence ID" value="KOM32248"/>
    <property type="gene ID" value="LR48_Vigan01g180400"/>
</dbReference>
<dbReference type="Proteomes" id="UP000053144">
    <property type="component" value="Chromosome 1"/>
</dbReference>
<dbReference type="EMBL" id="CM003371">
    <property type="protein sequence ID" value="KOM32248.1"/>
    <property type="molecule type" value="Genomic_DNA"/>
</dbReference>
<name>A0A0L9TNT8_PHAAN</name>
<organism evidence="1 2">
    <name type="scientific">Phaseolus angularis</name>
    <name type="common">Azuki bean</name>
    <name type="synonym">Vigna angularis</name>
    <dbReference type="NCBI Taxonomy" id="3914"/>
    <lineage>
        <taxon>Eukaryota</taxon>
        <taxon>Viridiplantae</taxon>
        <taxon>Streptophyta</taxon>
        <taxon>Embryophyta</taxon>
        <taxon>Tracheophyta</taxon>
        <taxon>Spermatophyta</taxon>
        <taxon>Magnoliopsida</taxon>
        <taxon>eudicotyledons</taxon>
        <taxon>Gunneridae</taxon>
        <taxon>Pentapetalae</taxon>
        <taxon>rosids</taxon>
        <taxon>fabids</taxon>
        <taxon>Fabales</taxon>
        <taxon>Fabaceae</taxon>
        <taxon>Papilionoideae</taxon>
        <taxon>50 kb inversion clade</taxon>
        <taxon>NPAAA clade</taxon>
        <taxon>indigoferoid/millettioid clade</taxon>
        <taxon>Phaseoleae</taxon>
        <taxon>Vigna</taxon>
    </lineage>
</organism>
<gene>
    <name evidence="1" type="ORF">LR48_Vigan01g180400</name>
</gene>
<reference evidence="2" key="1">
    <citation type="journal article" date="2015" name="Proc. Natl. Acad. Sci. U.S.A.">
        <title>Genome sequencing of adzuki bean (Vigna angularis) provides insight into high starch and low fat accumulation and domestication.</title>
        <authorList>
            <person name="Yang K."/>
            <person name="Tian Z."/>
            <person name="Chen C."/>
            <person name="Luo L."/>
            <person name="Zhao B."/>
            <person name="Wang Z."/>
            <person name="Yu L."/>
            <person name="Li Y."/>
            <person name="Sun Y."/>
            <person name="Li W."/>
            <person name="Chen Y."/>
            <person name="Li Y."/>
            <person name="Zhang Y."/>
            <person name="Ai D."/>
            <person name="Zhao J."/>
            <person name="Shang C."/>
            <person name="Ma Y."/>
            <person name="Wu B."/>
            <person name="Wang M."/>
            <person name="Gao L."/>
            <person name="Sun D."/>
            <person name="Zhang P."/>
            <person name="Guo F."/>
            <person name="Wang W."/>
            <person name="Li Y."/>
            <person name="Wang J."/>
            <person name="Varshney R.K."/>
            <person name="Wang J."/>
            <person name="Ling H.Q."/>
            <person name="Wan P."/>
        </authorList>
    </citation>
    <scope>NUCLEOTIDE SEQUENCE</scope>
    <source>
        <strain evidence="2">cv. Jingnong 6</strain>
    </source>
</reference>
<proteinExistence type="predicted"/>
<accession>A0A0L9TNT8</accession>
<protein>
    <submittedName>
        <fullName evidence="1">Uncharacterized protein</fullName>
    </submittedName>
</protein>
<dbReference type="AlphaFoldDB" id="A0A0L9TNT8"/>